<proteinExistence type="predicted"/>
<accession>A0A194YPK6</accession>
<gene>
    <name evidence="1" type="ORF">SORBI_3004G135900</name>
</gene>
<sequence length="80" mass="9431">MPLQNYMVSRWNVIYCIPRGQTFYHEFTKGYSNQKGEIFVLLQKLSSSITNDLIVGSDLQDEKFQVLSMPSSWLLYKLKY</sequence>
<dbReference type="Gramene" id="KXG30127">
    <property type="protein sequence ID" value="KXG30127"/>
    <property type="gene ID" value="SORBI_3004G135900"/>
</dbReference>
<dbReference type="InParanoid" id="A0A194YPK6"/>
<reference evidence="2" key="2">
    <citation type="journal article" date="2018" name="Plant J.">
        <title>The Sorghum bicolor reference genome: improved assembly, gene annotations, a transcriptome atlas, and signatures of genome organization.</title>
        <authorList>
            <person name="McCormick R.F."/>
            <person name="Truong S.K."/>
            <person name="Sreedasyam A."/>
            <person name="Jenkins J."/>
            <person name="Shu S."/>
            <person name="Sims D."/>
            <person name="Kennedy M."/>
            <person name="Amirebrahimi M."/>
            <person name="Weers B.D."/>
            <person name="McKinley B."/>
            <person name="Mattison A."/>
            <person name="Morishige D.T."/>
            <person name="Grimwood J."/>
            <person name="Schmutz J."/>
            <person name="Mullet J.E."/>
        </authorList>
    </citation>
    <scope>NUCLEOTIDE SEQUENCE [LARGE SCALE GENOMIC DNA]</scope>
    <source>
        <strain evidence="2">cv. BTx623</strain>
    </source>
</reference>
<name>A0A194YPK6_SORBI</name>
<dbReference type="Proteomes" id="UP000000768">
    <property type="component" value="Chromosome 4"/>
</dbReference>
<protein>
    <submittedName>
        <fullName evidence="1">Uncharacterized protein</fullName>
    </submittedName>
</protein>
<evidence type="ECO:0000313" key="1">
    <source>
        <dbReference type="EMBL" id="KXG30127.1"/>
    </source>
</evidence>
<organism evidence="1 2">
    <name type="scientific">Sorghum bicolor</name>
    <name type="common">Sorghum</name>
    <name type="synonym">Sorghum vulgare</name>
    <dbReference type="NCBI Taxonomy" id="4558"/>
    <lineage>
        <taxon>Eukaryota</taxon>
        <taxon>Viridiplantae</taxon>
        <taxon>Streptophyta</taxon>
        <taxon>Embryophyta</taxon>
        <taxon>Tracheophyta</taxon>
        <taxon>Spermatophyta</taxon>
        <taxon>Magnoliopsida</taxon>
        <taxon>Liliopsida</taxon>
        <taxon>Poales</taxon>
        <taxon>Poaceae</taxon>
        <taxon>PACMAD clade</taxon>
        <taxon>Panicoideae</taxon>
        <taxon>Andropogonodae</taxon>
        <taxon>Andropogoneae</taxon>
        <taxon>Sorghinae</taxon>
        <taxon>Sorghum</taxon>
    </lineage>
</organism>
<reference evidence="1 2" key="1">
    <citation type="journal article" date="2009" name="Nature">
        <title>The Sorghum bicolor genome and the diversification of grasses.</title>
        <authorList>
            <person name="Paterson A.H."/>
            <person name="Bowers J.E."/>
            <person name="Bruggmann R."/>
            <person name="Dubchak I."/>
            <person name="Grimwood J."/>
            <person name="Gundlach H."/>
            <person name="Haberer G."/>
            <person name="Hellsten U."/>
            <person name="Mitros T."/>
            <person name="Poliakov A."/>
            <person name="Schmutz J."/>
            <person name="Spannagl M."/>
            <person name="Tang H."/>
            <person name="Wang X."/>
            <person name="Wicker T."/>
            <person name="Bharti A.K."/>
            <person name="Chapman J."/>
            <person name="Feltus F.A."/>
            <person name="Gowik U."/>
            <person name="Grigoriev I.V."/>
            <person name="Lyons E."/>
            <person name="Maher C.A."/>
            <person name="Martis M."/>
            <person name="Narechania A."/>
            <person name="Otillar R.P."/>
            <person name="Penning B.W."/>
            <person name="Salamov A.A."/>
            <person name="Wang Y."/>
            <person name="Zhang L."/>
            <person name="Carpita N.C."/>
            <person name="Freeling M."/>
            <person name="Gingle A.R."/>
            <person name="Hash C.T."/>
            <person name="Keller B."/>
            <person name="Klein P."/>
            <person name="Kresovich S."/>
            <person name="McCann M.C."/>
            <person name="Ming R."/>
            <person name="Peterson D.G."/>
            <person name="Mehboob-ur-Rahman"/>
            <person name="Ware D."/>
            <person name="Westhoff P."/>
            <person name="Mayer K.F."/>
            <person name="Messing J."/>
            <person name="Rokhsar D.S."/>
        </authorList>
    </citation>
    <scope>NUCLEOTIDE SEQUENCE [LARGE SCALE GENOMIC DNA]</scope>
    <source>
        <strain evidence="2">cv. BTx623</strain>
    </source>
</reference>
<dbReference type="EMBL" id="CM000763">
    <property type="protein sequence ID" value="KXG30127.1"/>
    <property type="molecule type" value="Genomic_DNA"/>
</dbReference>
<evidence type="ECO:0000313" key="2">
    <source>
        <dbReference type="Proteomes" id="UP000000768"/>
    </source>
</evidence>
<keyword evidence="2" id="KW-1185">Reference proteome</keyword>
<dbReference type="AlphaFoldDB" id="A0A194YPK6"/>